<reference evidence="2" key="1">
    <citation type="submission" date="2019-06" db="EMBL/GenBank/DDBJ databases">
        <title>Alistipes onderdonkii subsp. vulgaris subsp. nov., Alistipes dispar sp. nov. and Alistipes communis sp. nov., isolated from human faeces, and creation of Alistipes onderdonkii subsp. onderdonkii subsp. nov.</title>
        <authorList>
            <person name="Sakamoto M."/>
            <person name="Ikeyama N."/>
            <person name="Ogata Y."/>
            <person name="Suda W."/>
            <person name="Iino T."/>
            <person name="Hattori M."/>
            <person name="Ohkuma M."/>
        </authorList>
    </citation>
    <scope>NUCLEOTIDE SEQUENCE [LARGE SCALE GENOMIC DNA]</scope>
    <source>
        <strain evidence="2">5CPEGH6</strain>
    </source>
</reference>
<keyword evidence="2" id="KW-1185">Reference proteome</keyword>
<evidence type="ECO:0000313" key="1">
    <source>
        <dbReference type="EMBL" id="BBL06588.1"/>
    </source>
</evidence>
<dbReference type="Proteomes" id="UP000319374">
    <property type="component" value="Chromosome"/>
</dbReference>
<sequence>MLTGELPVGNVTDIWEYGPVLIVQGSGGGFLFHVFDKRSGEPLCGFVRNGRGPGEAVSLLNAHLGEDGVFTCYDYRARNVLTIHADSMLARGVAAVATERYEMPDCCRAIVPLDGKRLYMNRTVVKNEHTETISRLELKDAGNRVVSRYDTYPAVDREILLRIYGLPPFAVSPDGRRLAVGTLTGGILETFSLERGIEPLATRYLVEPHVNTGEAFAFDEREVNCFVDLFATRDRIYAPYDGELRVKEFFETPVERRPLQFHRIAVFDWDGHALERITTDWNIRAMCVGADGTIYAALYDNLSRVFLGRIVPSEGEEALRR</sequence>
<dbReference type="KEGG" id="ada:A5CPEGH6_12260"/>
<dbReference type="EMBL" id="AP019736">
    <property type="protein sequence ID" value="BBL06588.1"/>
    <property type="molecule type" value="Genomic_DNA"/>
</dbReference>
<dbReference type="AlphaFoldDB" id="A0A4Y1X2P1"/>
<evidence type="ECO:0000313" key="2">
    <source>
        <dbReference type="Proteomes" id="UP000319374"/>
    </source>
</evidence>
<protein>
    <submittedName>
        <fullName evidence="1">Uncharacterized protein</fullName>
    </submittedName>
</protein>
<accession>A0A4Y1X2P1</accession>
<dbReference type="SUPFAM" id="SSF50969">
    <property type="entry name" value="YVTN repeat-like/Quinoprotein amine dehydrogenase"/>
    <property type="match status" value="1"/>
</dbReference>
<gene>
    <name evidence="1" type="ORF">A5CPEGH6_12260</name>
</gene>
<proteinExistence type="predicted"/>
<organism evidence="1 2">
    <name type="scientific">Alistipes dispar</name>
    <dbReference type="NCBI Taxonomy" id="2585119"/>
    <lineage>
        <taxon>Bacteria</taxon>
        <taxon>Pseudomonadati</taxon>
        <taxon>Bacteroidota</taxon>
        <taxon>Bacteroidia</taxon>
        <taxon>Bacteroidales</taxon>
        <taxon>Rikenellaceae</taxon>
        <taxon>Alistipes</taxon>
    </lineage>
</organism>
<dbReference type="InterPro" id="IPR011044">
    <property type="entry name" value="Quino_amine_DH_bsu"/>
</dbReference>
<dbReference type="Pfam" id="PF15869">
    <property type="entry name" value="TolB_like"/>
    <property type="match status" value="1"/>
</dbReference>
<name>A0A4Y1X2P1_9BACT</name>